<keyword evidence="7 8" id="KW-0472">Membrane</keyword>
<keyword evidence="2" id="KW-1003">Cell membrane</keyword>
<feature type="transmembrane region" description="Helical" evidence="8">
    <location>
        <begin position="136"/>
        <end position="157"/>
    </location>
</feature>
<dbReference type="GO" id="GO:0008610">
    <property type="term" value="P:lipid biosynthetic process"/>
    <property type="evidence" value="ECO:0007669"/>
    <property type="project" value="UniProtKB-ARBA"/>
</dbReference>
<protein>
    <recommendedName>
        <fullName evidence="9">Glycosyltransferase RgtA/B/C/D-like domain-containing protein</fullName>
    </recommendedName>
</protein>
<evidence type="ECO:0000256" key="2">
    <source>
        <dbReference type="ARBA" id="ARBA00022475"/>
    </source>
</evidence>
<sequence>MHSPKTRQPVWAITFILLVAAALRLVGLNNVSPPGIAHDEVANWLIDRTLLAGEHAIYFSRAYGHEAGFHYLQAGFVALIGDNVLVLRLPSAFAGLLGVAVTFALTRKLFGKNVALMAAGLLAVLFWPVFYGRLALRAILLPLVAGLSAYFWWQAWLEEGVNGCGGERVKKQITPSPLHPLTPSPYLLSGLFAGLSLHTYMAARALPIFYGLWLGYLALFHWRDFRKRWRGIVLFVVMFAIVAAPLAIYLQSNPGAEFRLGEVDAPLQALLAGDLQPVLENGLKLLGMFGFVGDPLWREGVPTAAVFEPIVALLFYAGLLLCLWRWRQPRYAFLLIWLATAVTPSLVTINAPSHIRSILVLPVLTLFPALVMHSLGQLSTVSRYLSTKSSKRLLLTLLLFYASRTSVLLFSTWPNGGDVPFVWQAAFTEMADYLDGRSDLTAAAIAGWSPSTMDSPTMTLLRQRDDLPLSHFDPQGGTLILPNAKPVVVLRPSDLPLDPFWEAQLSNWGARIEPLTPSPLHPFTAYTLPQQPPNQLQNKMDIQFGDELRLLGYEWLADGELLLLWRVMAVPTSPRQLFAHTLDADGNQLAETYRFDAPDPQGLWFPHWQRGDLIYQHLTLPAVDNAAQLRLGWFDPTTCTPGPCQNLRTGDGSEFVLLEVE</sequence>
<accession>A0A3B0UPS9</accession>
<evidence type="ECO:0000259" key="9">
    <source>
        <dbReference type="Pfam" id="PF13231"/>
    </source>
</evidence>
<keyword evidence="6 8" id="KW-1133">Transmembrane helix</keyword>
<keyword evidence="5 8" id="KW-0812">Transmembrane</keyword>
<dbReference type="AlphaFoldDB" id="A0A3B0UPS9"/>
<feature type="transmembrane region" description="Helical" evidence="8">
    <location>
        <begin position="113"/>
        <end position="130"/>
    </location>
</feature>
<evidence type="ECO:0000256" key="3">
    <source>
        <dbReference type="ARBA" id="ARBA00022676"/>
    </source>
</evidence>
<keyword evidence="3" id="KW-0328">Glycosyltransferase</keyword>
<gene>
    <name evidence="10" type="ORF">MNBD_CHLOROFLEXI01-3604</name>
</gene>
<organism evidence="10">
    <name type="scientific">hydrothermal vent metagenome</name>
    <dbReference type="NCBI Taxonomy" id="652676"/>
    <lineage>
        <taxon>unclassified sequences</taxon>
        <taxon>metagenomes</taxon>
        <taxon>ecological metagenomes</taxon>
    </lineage>
</organism>
<dbReference type="GO" id="GO:0016763">
    <property type="term" value="F:pentosyltransferase activity"/>
    <property type="evidence" value="ECO:0007669"/>
    <property type="project" value="TreeGrafter"/>
</dbReference>
<feature type="transmembrane region" description="Helical" evidence="8">
    <location>
        <begin position="85"/>
        <end position="106"/>
    </location>
</feature>
<evidence type="ECO:0000313" key="10">
    <source>
        <dbReference type="EMBL" id="VAW31150.1"/>
    </source>
</evidence>
<evidence type="ECO:0000256" key="1">
    <source>
        <dbReference type="ARBA" id="ARBA00004651"/>
    </source>
</evidence>
<dbReference type="PANTHER" id="PTHR33908">
    <property type="entry name" value="MANNOSYLTRANSFERASE YKCB-RELATED"/>
    <property type="match status" value="1"/>
</dbReference>
<dbReference type="EMBL" id="UOEU01000168">
    <property type="protein sequence ID" value="VAW31150.1"/>
    <property type="molecule type" value="Genomic_DNA"/>
</dbReference>
<proteinExistence type="predicted"/>
<feature type="transmembrane region" description="Helical" evidence="8">
    <location>
        <begin position="232"/>
        <end position="250"/>
    </location>
</feature>
<evidence type="ECO:0000256" key="5">
    <source>
        <dbReference type="ARBA" id="ARBA00022692"/>
    </source>
</evidence>
<evidence type="ECO:0000256" key="6">
    <source>
        <dbReference type="ARBA" id="ARBA00022989"/>
    </source>
</evidence>
<feature type="transmembrane region" description="Helical" evidence="8">
    <location>
        <begin position="393"/>
        <end position="413"/>
    </location>
</feature>
<dbReference type="InterPro" id="IPR038731">
    <property type="entry name" value="RgtA/B/C-like"/>
</dbReference>
<feature type="domain" description="Glycosyltransferase RgtA/B/C/D-like" evidence="9">
    <location>
        <begin position="69"/>
        <end position="158"/>
    </location>
</feature>
<dbReference type="Pfam" id="PF13231">
    <property type="entry name" value="PMT_2"/>
    <property type="match status" value="1"/>
</dbReference>
<dbReference type="InterPro" id="IPR050297">
    <property type="entry name" value="LipidA_mod_glycosyltrf_83"/>
</dbReference>
<dbReference type="GO" id="GO:0010041">
    <property type="term" value="P:response to iron(III) ion"/>
    <property type="evidence" value="ECO:0007669"/>
    <property type="project" value="TreeGrafter"/>
</dbReference>
<comment type="subcellular location">
    <subcellularLocation>
        <location evidence="1">Cell membrane</location>
        <topology evidence="1">Multi-pass membrane protein</topology>
    </subcellularLocation>
</comment>
<dbReference type="GO" id="GO:0005886">
    <property type="term" value="C:plasma membrane"/>
    <property type="evidence" value="ECO:0007669"/>
    <property type="project" value="UniProtKB-SubCell"/>
</dbReference>
<keyword evidence="4" id="KW-0808">Transferase</keyword>
<evidence type="ECO:0000256" key="4">
    <source>
        <dbReference type="ARBA" id="ARBA00022679"/>
    </source>
</evidence>
<dbReference type="PANTHER" id="PTHR33908:SF3">
    <property type="entry name" value="UNDECAPRENYL PHOSPHATE-ALPHA-4-AMINO-4-DEOXY-L-ARABINOSE ARABINOSYL TRANSFERASE"/>
    <property type="match status" value="1"/>
</dbReference>
<evidence type="ECO:0000256" key="8">
    <source>
        <dbReference type="SAM" id="Phobius"/>
    </source>
</evidence>
<feature type="transmembrane region" description="Helical" evidence="8">
    <location>
        <begin position="304"/>
        <end position="324"/>
    </location>
</feature>
<feature type="transmembrane region" description="Helical" evidence="8">
    <location>
        <begin position="355"/>
        <end position="372"/>
    </location>
</feature>
<feature type="transmembrane region" description="Helical" evidence="8">
    <location>
        <begin position="201"/>
        <end position="220"/>
    </location>
</feature>
<evidence type="ECO:0000256" key="7">
    <source>
        <dbReference type="ARBA" id="ARBA00023136"/>
    </source>
</evidence>
<feature type="transmembrane region" description="Helical" evidence="8">
    <location>
        <begin position="331"/>
        <end position="349"/>
    </location>
</feature>
<name>A0A3B0UPS9_9ZZZZ</name>
<reference evidence="10" key="1">
    <citation type="submission" date="2018-06" db="EMBL/GenBank/DDBJ databases">
        <authorList>
            <person name="Zhirakovskaya E."/>
        </authorList>
    </citation>
    <scope>NUCLEOTIDE SEQUENCE</scope>
</reference>